<proteinExistence type="predicted"/>
<reference evidence="3 4" key="1">
    <citation type="submission" date="2024-11" db="EMBL/GenBank/DDBJ databases">
        <title>Adaptive evolution of stress response genes in parasites aligns with host niche diversity.</title>
        <authorList>
            <person name="Hahn C."/>
            <person name="Resl P."/>
        </authorList>
    </citation>
    <scope>NUCLEOTIDE SEQUENCE [LARGE SCALE GENOMIC DNA]</scope>
    <source>
        <strain evidence="3">EGGRZ-B1_66</strain>
        <tissue evidence="3">Body</tissue>
    </source>
</reference>
<name>A0ABD2PMN4_9PLAT</name>
<keyword evidence="1" id="KW-1015">Disulfide bond</keyword>
<organism evidence="3 4">
    <name type="scientific">Cichlidogyrus casuarinus</name>
    <dbReference type="NCBI Taxonomy" id="1844966"/>
    <lineage>
        <taxon>Eukaryota</taxon>
        <taxon>Metazoa</taxon>
        <taxon>Spiralia</taxon>
        <taxon>Lophotrochozoa</taxon>
        <taxon>Platyhelminthes</taxon>
        <taxon>Monogenea</taxon>
        <taxon>Monopisthocotylea</taxon>
        <taxon>Dactylogyridea</taxon>
        <taxon>Ancyrocephalidae</taxon>
        <taxon>Cichlidogyrus</taxon>
    </lineage>
</organism>
<dbReference type="Gene3D" id="2.60.40.10">
    <property type="entry name" value="Immunoglobulins"/>
    <property type="match status" value="1"/>
</dbReference>
<comment type="caution">
    <text evidence="3">The sequence shown here is derived from an EMBL/GenBank/DDBJ whole genome shotgun (WGS) entry which is preliminary data.</text>
</comment>
<dbReference type="Proteomes" id="UP001626550">
    <property type="component" value="Unassembled WGS sequence"/>
</dbReference>
<evidence type="ECO:0000313" key="3">
    <source>
        <dbReference type="EMBL" id="KAL3308745.1"/>
    </source>
</evidence>
<evidence type="ECO:0000259" key="2">
    <source>
        <dbReference type="PROSITE" id="PS50835"/>
    </source>
</evidence>
<dbReference type="InterPro" id="IPR013162">
    <property type="entry name" value="CD80_C2-set"/>
</dbReference>
<dbReference type="AlphaFoldDB" id="A0ABD2PMN4"/>
<evidence type="ECO:0000313" key="4">
    <source>
        <dbReference type="Proteomes" id="UP001626550"/>
    </source>
</evidence>
<feature type="non-terminal residue" evidence="3">
    <location>
        <position position="149"/>
    </location>
</feature>
<evidence type="ECO:0000256" key="1">
    <source>
        <dbReference type="ARBA" id="ARBA00023157"/>
    </source>
</evidence>
<dbReference type="EMBL" id="JBJKFK010004746">
    <property type="protein sequence ID" value="KAL3308745.1"/>
    <property type="molecule type" value="Genomic_DNA"/>
</dbReference>
<sequence>MPWLLKKEPTRRFLVEIWQRICHNYFVCAIWKERAVVTSSCFNVAVPPTSLELSSQPEGKVTESVQKTYICQIGPEGSNPASEISWIQLSRTGEEIPLDPFEVQVSETKILTGDYQSSVAQSKLTIFASRQMNSRRFECSVNYLGKEGI</sequence>
<dbReference type="InterPro" id="IPR007110">
    <property type="entry name" value="Ig-like_dom"/>
</dbReference>
<keyword evidence="4" id="KW-1185">Reference proteome</keyword>
<dbReference type="Pfam" id="PF08205">
    <property type="entry name" value="C2-set_2"/>
    <property type="match status" value="1"/>
</dbReference>
<feature type="domain" description="Ig-like" evidence="2">
    <location>
        <begin position="48"/>
        <end position="149"/>
    </location>
</feature>
<gene>
    <name evidence="3" type="ORF">Ciccas_012719</name>
</gene>
<accession>A0ABD2PMN4</accession>
<dbReference type="InterPro" id="IPR013783">
    <property type="entry name" value="Ig-like_fold"/>
</dbReference>
<protein>
    <recommendedName>
        <fullName evidence="2">Ig-like domain-containing protein</fullName>
    </recommendedName>
</protein>
<dbReference type="PROSITE" id="PS50835">
    <property type="entry name" value="IG_LIKE"/>
    <property type="match status" value="1"/>
</dbReference>